<dbReference type="Proteomes" id="UP000680805">
    <property type="component" value="Chromosome"/>
</dbReference>
<dbReference type="AlphaFoldDB" id="A0A975NQN2"/>
<dbReference type="Gene3D" id="3.10.450.50">
    <property type="match status" value="1"/>
</dbReference>
<dbReference type="Pfam" id="PF07858">
    <property type="entry name" value="LEH"/>
    <property type="match status" value="1"/>
</dbReference>
<sequence>MSTNEQIVRDFIAAWSRLDVDEIVAFFTPDGTYHNMMNKPVSGHDNLRRFIGGFIKDWTQTNWDVLNIVSQGDIVMAERLDRTRLGTRSVDLPCCGVFELADGKIRIWRDYFDLATYTRSMVEPK</sequence>
<evidence type="ECO:0000313" key="3">
    <source>
        <dbReference type="Proteomes" id="UP000680805"/>
    </source>
</evidence>
<gene>
    <name evidence="2" type="ORF">KMZ68_02790</name>
</gene>
<protein>
    <submittedName>
        <fullName evidence="2">Nuclear transport factor 2 family protein</fullName>
    </submittedName>
</protein>
<dbReference type="KEGG" id="bsei:KMZ68_02790"/>
<evidence type="ECO:0000259" key="1">
    <source>
        <dbReference type="Pfam" id="PF07858"/>
    </source>
</evidence>
<dbReference type="InterPro" id="IPR032710">
    <property type="entry name" value="NTF2-like_dom_sf"/>
</dbReference>
<dbReference type="EMBL" id="CP076135">
    <property type="protein sequence ID" value="QWG18834.1"/>
    <property type="molecule type" value="Genomic_DNA"/>
</dbReference>
<accession>A0A975NQN2</accession>
<name>A0A975NQN2_9BRAD</name>
<proteinExistence type="predicted"/>
<feature type="domain" description="Limonene-1,2-epoxide hydrolase" evidence="1">
    <location>
        <begin position="4"/>
        <end position="117"/>
    </location>
</feature>
<dbReference type="InterPro" id="IPR013100">
    <property type="entry name" value="LEH"/>
</dbReference>
<dbReference type="SUPFAM" id="SSF54427">
    <property type="entry name" value="NTF2-like"/>
    <property type="match status" value="1"/>
</dbReference>
<evidence type="ECO:0000313" key="2">
    <source>
        <dbReference type="EMBL" id="QWG18834.1"/>
    </source>
</evidence>
<reference evidence="2" key="1">
    <citation type="submission" date="2021-06" db="EMBL/GenBank/DDBJ databases">
        <title>Bradyrhizobium sp. S2-11-2 Genome sequencing.</title>
        <authorList>
            <person name="Jin L."/>
        </authorList>
    </citation>
    <scope>NUCLEOTIDE SEQUENCE</scope>
    <source>
        <strain evidence="2">S2-11-2</strain>
    </source>
</reference>
<organism evidence="2 3">
    <name type="scientific">Bradyrhizobium sediminis</name>
    <dbReference type="NCBI Taxonomy" id="2840469"/>
    <lineage>
        <taxon>Bacteria</taxon>
        <taxon>Pseudomonadati</taxon>
        <taxon>Pseudomonadota</taxon>
        <taxon>Alphaproteobacteria</taxon>
        <taxon>Hyphomicrobiales</taxon>
        <taxon>Nitrobacteraceae</taxon>
        <taxon>Bradyrhizobium</taxon>
    </lineage>
</organism>
<dbReference type="RefSeq" id="WP_215614388.1">
    <property type="nucleotide sequence ID" value="NZ_CP076135.1"/>
</dbReference>